<organism evidence="9 10">
    <name type="scientific">Methanoculleus frigidifontis</name>
    <dbReference type="NCBI Taxonomy" id="2584085"/>
    <lineage>
        <taxon>Archaea</taxon>
        <taxon>Methanobacteriati</taxon>
        <taxon>Methanobacteriota</taxon>
        <taxon>Stenosarchaea group</taxon>
        <taxon>Methanomicrobia</taxon>
        <taxon>Methanomicrobiales</taxon>
        <taxon>Methanomicrobiaceae</taxon>
        <taxon>Methanoculleus</taxon>
    </lineage>
</organism>
<keyword evidence="4" id="KW-0249">Electron transport</keyword>
<evidence type="ECO:0000313" key="9">
    <source>
        <dbReference type="EMBL" id="MDN7024346.1"/>
    </source>
</evidence>
<dbReference type="InterPro" id="IPR017900">
    <property type="entry name" value="4Fe4S_Fe_S_CS"/>
</dbReference>
<dbReference type="Pfam" id="PF12801">
    <property type="entry name" value="Fer4_5"/>
    <property type="match status" value="2"/>
</dbReference>
<proteinExistence type="predicted"/>
<dbReference type="Pfam" id="PF00037">
    <property type="entry name" value="Fer4"/>
    <property type="match status" value="1"/>
</dbReference>
<dbReference type="PANTHER" id="PTHR30176">
    <property type="entry name" value="FERREDOXIN-TYPE PROTEIN NAPH"/>
    <property type="match status" value="1"/>
</dbReference>
<sequence length="260" mass="27922">MVVEAVPKVIGLIYAVAATGILIALWRSQRFSRRRVLPVLAVSALFGFVIFTPVAPYQFQLIVLRDMAALGAPLPLAVAGLALFIAVALGFGRVFCSAVCPAGAVQELAFLAPVVKRGRAAGRFSSTVRAGFFLVFLAAGFSLSANLLALLGFRDFFFLAASSVSFFVFLGLVLLSTVVYRPFCRFVCPYGLLLALAAARSRTKIRRTDACINCGKCERVCPVDEAKIGDAKAECYLCGRCTENCPVDGALLYGKEQKEI</sequence>
<feature type="transmembrane region" description="Helical" evidence="7">
    <location>
        <begin position="37"/>
        <end position="55"/>
    </location>
</feature>
<feature type="transmembrane region" description="Helical" evidence="7">
    <location>
        <begin position="156"/>
        <end position="174"/>
    </location>
</feature>
<keyword evidence="3" id="KW-0479">Metal-binding</keyword>
<evidence type="ECO:0000256" key="6">
    <source>
        <dbReference type="ARBA" id="ARBA00023014"/>
    </source>
</evidence>
<keyword evidence="1" id="KW-0813">Transport</keyword>
<feature type="transmembrane region" description="Helical" evidence="7">
    <location>
        <begin position="6"/>
        <end position="25"/>
    </location>
</feature>
<name>A0ABT8M8V2_9EURY</name>
<dbReference type="Gene3D" id="3.30.70.20">
    <property type="match status" value="1"/>
</dbReference>
<evidence type="ECO:0000256" key="7">
    <source>
        <dbReference type="SAM" id="Phobius"/>
    </source>
</evidence>
<reference evidence="9" key="1">
    <citation type="submission" date="2019-05" db="EMBL/GenBank/DDBJ databases">
        <title>Methanoculleus sp. FWC-SCC1, a methanogenic archaeon isolated from deep marine cold seep.</title>
        <authorList>
            <person name="Chen Y.-W."/>
            <person name="Chen S.-C."/>
            <person name="Teng N.-H."/>
            <person name="Lai M.-C."/>
        </authorList>
    </citation>
    <scope>NUCLEOTIDE SEQUENCE</scope>
    <source>
        <strain evidence="9">FWC-SCC1</strain>
    </source>
</reference>
<gene>
    <name evidence="9" type="ORF">FGU65_05480</name>
</gene>
<feature type="domain" description="4Fe-4S ferredoxin-type" evidence="8">
    <location>
        <begin position="232"/>
        <end position="256"/>
    </location>
</feature>
<dbReference type="PROSITE" id="PS00198">
    <property type="entry name" value="4FE4S_FER_1"/>
    <property type="match status" value="1"/>
</dbReference>
<dbReference type="RefSeq" id="WP_301663445.1">
    <property type="nucleotide sequence ID" value="NZ_VCYH01000003.1"/>
</dbReference>
<keyword evidence="10" id="KW-1185">Reference proteome</keyword>
<keyword evidence="6" id="KW-0411">Iron-sulfur</keyword>
<evidence type="ECO:0000256" key="4">
    <source>
        <dbReference type="ARBA" id="ARBA00022982"/>
    </source>
</evidence>
<evidence type="ECO:0000256" key="5">
    <source>
        <dbReference type="ARBA" id="ARBA00023004"/>
    </source>
</evidence>
<keyword evidence="2" id="KW-0004">4Fe-4S</keyword>
<accession>A0ABT8M8V2</accession>
<keyword evidence="7" id="KW-0472">Membrane</keyword>
<protein>
    <submittedName>
        <fullName evidence="9">4Fe-4S binding protein</fullName>
    </submittedName>
</protein>
<dbReference type="PROSITE" id="PS51379">
    <property type="entry name" value="4FE4S_FER_2"/>
    <property type="match status" value="2"/>
</dbReference>
<feature type="domain" description="4Fe-4S ferredoxin-type" evidence="8">
    <location>
        <begin position="201"/>
        <end position="231"/>
    </location>
</feature>
<evidence type="ECO:0000256" key="2">
    <source>
        <dbReference type="ARBA" id="ARBA00022485"/>
    </source>
</evidence>
<dbReference type="SUPFAM" id="SSF54862">
    <property type="entry name" value="4Fe-4S ferredoxins"/>
    <property type="match status" value="1"/>
</dbReference>
<evidence type="ECO:0000256" key="1">
    <source>
        <dbReference type="ARBA" id="ARBA00022448"/>
    </source>
</evidence>
<dbReference type="Proteomes" id="UP001168338">
    <property type="component" value="Unassembled WGS sequence"/>
</dbReference>
<feature type="transmembrane region" description="Helical" evidence="7">
    <location>
        <begin position="67"/>
        <end position="87"/>
    </location>
</feature>
<keyword evidence="7" id="KW-1133">Transmembrane helix</keyword>
<evidence type="ECO:0000256" key="3">
    <source>
        <dbReference type="ARBA" id="ARBA00022723"/>
    </source>
</evidence>
<dbReference type="PANTHER" id="PTHR30176:SF3">
    <property type="entry name" value="FERREDOXIN-TYPE PROTEIN NAPH"/>
    <property type="match status" value="1"/>
</dbReference>
<dbReference type="InterPro" id="IPR051684">
    <property type="entry name" value="Electron_Trans/Redox"/>
</dbReference>
<keyword evidence="7" id="KW-0812">Transmembrane</keyword>
<dbReference type="EMBL" id="VCYH01000003">
    <property type="protein sequence ID" value="MDN7024346.1"/>
    <property type="molecule type" value="Genomic_DNA"/>
</dbReference>
<evidence type="ECO:0000259" key="8">
    <source>
        <dbReference type="PROSITE" id="PS51379"/>
    </source>
</evidence>
<dbReference type="InterPro" id="IPR017896">
    <property type="entry name" value="4Fe4S_Fe-S-bd"/>
</dbReference>
<feature type="transmembrane region" description="Helical" evidence="7">
    <location>
        <begin position="127"/>
        <end position="149"/>
    </location>
</feature>
<comment type="caution">
    <text evidence="9">The sequence shown here is derived from an EMBL/GenBank/DDBJ whole genome shotgun (WGS) entry which is preliminary data.</text>
</comment>
<evidence type="ECO:0000313" key="10">
    <source>
        <dbReference type="Proteomes" id="UP001168338"/>
    </source>
</evidence>
<keyword evidence="5" id="KW-0408">Iron</keyword>